<dbReference type="EMBL" id="BOML01000071">
    <property type="protein sequence ID" value="GIE07033.1"/>
    <property type="molecule type" value="Genomic_DNA"/>
</dbReference>
<accession>A0ABQ3ZB19</accession>
<evidence type="ECO:0000313" key="2">
    <source>
        <dbReference type="EMBL" id="GIE07033.1"/>
    </source>
</evidence>
<evidence type="ECO:0000313" key="3">
    <source>
        <dbReference type="Proteomes" id="UP000637628"/>
    </source>
</evidence>
<feature type="signal peptide" evidence="1">
    <location>
        <begin position="1"/>
        <end position="27"/>
    </location>
</feature>
<reference evidence="2 3" key="1">
    <citation type="submission" date="2021-01" db="EMBL/GenBank/DDBJ databases">
        <title>Whole genome shotgun sequence of Actinoplanes durhamensis NBRC 14914.</title>
        <authorList>
            <person name="Komaki H."/>
            <person name="Tamura T."/>
        </authorList>
    </citation>
    <scope>NUCLEOTIDE SEQUENCE [LARGE SCALE GENOMIC DNA]</scope>
    <source>
        <strain evidence="2 3">NBRC 14914</strain>
    </source>
</reference>
<gene>
    <name evidence="2" type="ORF">Adu01nite_83830</name>
</gene>
<proteinExistence type="predicted"/>
<comment type="caution">
    <text evidence="2">The sequence shown here is derived from an EMBL/GenBank/DDBJ whole genome shotgun (WGS) entry which is preliminary data.</text>
</comment>
<sequence length="50" mass="5389">MRARHRHLLVTLIAAVAVALTGQFAPAASSSVAYDCPASTTWDDFLKRCV</sequence>
<dbReference type="Proteomes" id="UP000637628">
    <property type="component" value="Unassembled WGS sequence"/>
</dbReference>
<feature type="chain" id="PRO_5046383577" evidence="1">
    <location>
        <begin position="28"/>
        <end position="50"/>
    </location>
</feature>
<keyword evidence="1" id="KW-0732">Signal</keyword>
<keyword evidence="3" id="KW-1185">Reference proteome</keyword>
<evidence type="ECO:0000256" key="1">
    <source>
        <dbReference type="SAM" id="SignalP"/>
    </source>
</evidence>
<organism evidence="2 3">
    <name type="scientific">Paractinoplanes durhamensis</name>
    <dbReference type="NCBI Taxonomy" id="113563"/>
    <lineage>
        <taxon>Bacteria</taxon>
        <taxon>Bacillati</taxon>
        <taxon>Actinomycetota</taxon>
        <taxon>Actinomycetes</taxon>
        <taxon>Micromonosporales</taxon>
        <taxon>Micromonosporaceae</taxon>
        <taxon>Paractinoplanes</taxon>
    </lineage>
</organism>
<protein>
    <submittedName>
        <fullName evidence="2">Uncharacterized protein</fullName>
    </submittedName>
</protein>
<dbReference type="RefSeq" id="WP_203734876.1">
    <property type="nucleotide sequence ID" value="NZ_BAAATX010000028.1"/>
</dbReference>
<name>A0ABQ3ZB19_9ACTN</name>